<dbReference type="InterPro" id="IPR020843">
    <property type="entry name" value="ER"/>
</dbReference>
<evidence type="ECO:0000259" key="1">
    <source>
        <dbReference type="SMART" id="SM00829"/>
    </source>
</evidence>
<name>A0A8H4Q6V0_9HYPO</name>
<dbReference type="Gene3D" id="3.90.180.10">
    <property type="entry name" value="Medium-chain alcohol dehydrogenases, catalytic domain"/>
    <property type="match status" value="1"/>
</dbReference>
<gene>
    <name evidence="2" type="ORF">GQ602_004509</name>
</gene>
<dbReference type="InterPro" id="IPR011032">
    <property type="entry name" value="GroES-like_sf"/>
</dbReference>
<dbReference type="GO" id="GO:0016740">
    <property type="term" value="F:transferase activity"/>
    <property type="evidence" value="ECO:0007669"/>
    <property type="project" value="UniProtKB-KW"/>
</dbReference>
<dbReference type="AlphaFoldDB" id="A0A8H4Q6V0"/>
<dbReference type="EMBL" id="JAACLJ010000004">
    <property type="protein sequence ID" value="KAF4587816.1"/>
    <property type="molecule type" value="Genomic_DNA"/>
</dbReference>
<reference evidence="2 3" key="1">
    <citation type="journal article" date="2020" name="G3 (Bethesda)">
        <title>Genetic Underpinnings of Host Manipulation by Ophiocordyceps as Revealed by Comparative Transcriptomics.</title>
        <authorList>
            <person name="Will I."/>
            <person name="Das B."/>
            <person name="Trinh T."/>
            <person name="Brachmann A."/>
            <person name="Ohm R.A."/>
            <person name="de Bekker C."/>
        </authorList>
    </citation>
    <scope>NUCLEOTIDE SEQUENCE [LARGE SCALE GENOMIC DNA]</scope>
    <source>
        <strain evidence="2 3">EC05</strain>
    </source>
</reference>
<dbReference type="InterPro" id="IPR036291">
    <property type="entry name" value="NAD(P)-bd_dom_sf"/>
</dbReference>
<feature type="domain" description="Enoyl reductase (ER)" evidence="1">
    <location>
        <begin position="75"/>
        <end position="270"/>
    </location>
</feature>
<evidence type="ECO:0000313" key="3">
    <source>
        <dbReference type="Proteomes" id="UP000562929"/>
    </source>
</evidence>
<dbReference type="Pfam" id="PF08240">
    <property type="entry name" value="ADH_N"/>
    <property type="match status" value="1"/>
</dbReference>
<dbReference type="SMART" id="SM00829">
    <property type="entry name" value="PKS_ER"/>
    <property type="match status" value="1"/>
</dbReference>
<comment type="caution">
    <text evidence="2">The sequence shown here is derived from an EMBL/GenBank/DDBJ whole genome shotgun (WGS) entry which is preliminary data.</text>
</comment>
<accession>A0A8H4Q6V0</accession>
<evidence type="ECO:0000313" key="2">
    <source>
        <dbReference type="EMBL" id="KAF4587816.1"/>
    </source>
</evidence>
<protein>
    <submittedName>
        <fullName evidence="2">Fatty acid synthase S-acetyltransferase</fullName>
    </submittedName>
</protein>
<keyword evidence="3" id="KW-1185">Reference proteome</keyword>
<dbReference type="PANTHER" id="PTHR43677:SF4">
    <property type="entry name" value="QUINONE OXIDOREDUCTASE-LIKE PROTEIN 2"/>
    <property type="match status" value="1"/>
</dbReference>
<dbReference type="InterPro" id="IPR013154">
    <property type="entry name" value="ADH-like_N"/>
</dbReference>
<keyword evidence="2" id="KW-0808">Transferase</keyword>
<dbReference type="InterPro" id="IPR051397">
    <property type="entry name" value="Zn-ADH-like_protein"/>
</dbReference>
<sequence>MGIRVVDLPFNESGWHFQSVQEELLSTDRDLHDTVVALRPHGRFIRRITAIDADENLQSLPSRGGKYSFEPNPTGLLDKVVARWQAPTSPCPGEVAIQVHAASINSKEVMNISEKSVTGVLSDQNLSLEVAGKVIDMGEDVSNVQLDANVMARVAPGVSGYATTDSRFVSPIPGNLTMAQAASIPVDYVTAYYALVHVGRPTRRDSVLVHAAAGSVGAVAIQLAKLYGARIFATADNSERWEWFVQQSRVFKRFLTQYLHPFTTTSRAPLEIMV</sequence>
<dbReference type="OrthoDB" id="5334845at2759"/>
<dbReference type="GO" id="GO:0016491">
    <property type="term" value="F:oxidoreductase activity"/>
    <property type="evidence" value="ECO:0007669"/>
    <property type="project" value="InterPro"/>
</dbReference>
<organism evidence="2 3">
    <name type="scientific">Ophiocordyceps camponoti-floridani</name>
    <dbReference type="NCBI Taxonomy" id="2030778"/>
    <lineage>
        <taxon>Eukaryota</taxon>
        <taxon>Fungi</taxon>
        <taxon>Dikarya</taxon>
        <taxon>Ascomycota</taxon>
        <taxon>Pezizomycotina</taxon>
        <taxon>Sordariomycetes</taxon>
        <taxon>Hypocreomycetidae</taxon>
        <taxon>Hypocreales</taxon>
        <taxon>Ophiocordycipitaceae</taxon>
        <taxon>Ophiocordyceps</taxon>
    </lineage>
</organism>
<proteinExistence type="predicted"/>
<dbReference type="PANTHER" id="PTHR43677">
    <property type="entry name" value="SHORT-CHAIN DEHYDROGENASE/REDUCTASE"/>
    <property type="match status" value="1"/>
</dbReference>
<dbReference type="SUPFAM" id="SSF50129">
    <property type="entry name" value="GroES-like"/>
    <property type="match status" value="1"/>
</dbReference>
<dbReference type="Proteomes" id="UP000562929">
    <property type="component" value="Unassembled WGS sequence"/>
</dbReference>
<dbReference type="CDD" id="cd05195">
    <property type="entry name" value="enoyl_red"/>
    <property type="match status" value="1"/>
</dbReference>
<dbReference type="SUPFAM" id="SSF51735">
    <property type="entry name" value="NAD(P)-binding Rossmann-fold domains"/>
    <property type="match status" value="1"/>
</dbReference>